<dbReference type="InterPro" id="IPR011701">
    <property type="entry name" value="MFS"/>
</dbReference>
<keyword evidence="4 7" id="KW-0812">Transmembrane</keyword>
<organism evidence="8 9">
    <name type="scientific">Tistrella mobilis</name>
    <dbReference type="NCBI Taxonomy" id="171437"/>
    <lineage>
        <taxon>Bacteria</taxon>
        <taxon>Pseudomonadati</taxon>
        <taxon>Pseudomonadota</taxon>
        <taxon>Alphaproteobacteria</taxon>
        <taxon>Geminicoccales</taxon>
        <taxon>Geminicoccaceae</taxon>
        <taxon>Tistrella</taxon>
    </lineage>
</organism>
<evidence type="ECO:0000256" key="6">
    <source>
        <dbReference type="ARBA" id="ARBA00023136"/>
    </source>
</evidence>
<feature type="transmembrane region" description="Helical" evidence="7">
    <location>
        <begin position="105"/>
        <end position="130"/>
    </location>
</feature>
<feature type="transmembrane region" description="Helical" evidence="7">
    <location>
        <begin position="313"/>
        <end position="333"/>
    </location>
</feature>
<feature type="transmembrane region" description="Helical" evidence="7">
    <location>
        <begin position="169"/>
        <end position="189"/>
    </location>
</feature>
<proteinExistence type="inferred from homology"/>
<dbReference type="Proteomes" id="UP000075787">
    <property type="component" value="Unassembled WGS sequence"/>
</dbReference>
<evidence type="ECO:0000313" key="9">
    <source>
        <dbReference type="Proteomes" id="UP000075787"/>
    </source>
</evidence>
<keyword evidence="3" id="KW-0813">Transport</keyword>
<keyword evidence="5 7" id="KW-1133">Transmembrane helix</keyword>
<dbReference type="PANTHER" id="PTHR12778:SF10">
    <property type="entry name" value="MAJOR FACILITATOR SUPERFAMILY DOMAIN-CONTAINING PROTEIN 3"/>
    <property type="match status" value="1"/>
</dbReference>
<dbReference type="Gene3D" id="1.20.1250.20">
    <property type="entry name" value="MFS general substrate transporter like domains"/>
    <property type="match status" value="1"/>
</dbReference>
<dbReference type="InterPro" id="IPR004752">
    <property type="entry name" value="AmpG_permease/AT-1"/>
</dbReference>
<comment type="caution">
    <text evidence="8">The sequence shown here is derived from an EMBL/GenBank/DDBJ whole genome shotgun (WGS) entry which is preliminary data.</text>
</comment>
<feature type="transmembrane region" description="Helical" evidence="7">
    <location>
        <begin position="78"/>
        <end position="99"/>
    </location>
</feature>
<protein>
    <submittedName>
        <fullName evidence="8">MFS transporter</fullName>
    </submittedName>
</protein>
<name>A0A162K0K9_9PROT</name>
<sequence length="411" mass="41861">MARRGLWSLIGSIGGLYVAQSVIGGVTWTGLPAILRAEGLPLDHVGLLSLLVLPWALKVLWSPAAERWRLPARGGDRSALMVAAGGGFSVAGLALVGAIGPAPVLPVLAVLLAVAFATATVDIACDGYAVESLREAELGWGNAAQVGGAYVGAALGGGLLLVIVDRAGWQAGIWTMAALVALLGLPFLAHARRRAGRRPSGTGHTPSLRATLRRPEVRRGLALTALFVIAQKTAMGMVGPFLIDQGIGLDEVGVLNGLGSLVLGFTGALAGGALVRGLGIGRVMILAVLLQALVLAGFAVQAATGLLPREAAMGLALAGASFVMPIGFVALYAQFMRWSDPRQAGVDFTLFQCMDASVSMLAGLTAGVVAQHLGYGVFFALAAALALGALPLIRRLGRAPLRSGPVGSGAE</sequence>
<feature type="transmembrane region" description="Helical" evidence="7">
    <location>
        <begin position="283"/>
        <end position="307"/>
    </location>
</feature>
<evidence type="ECO:0000256" key="2">
    <source>
        <dbReference type="ARBA" id="ARBA00008335"/>
    </source>
</evidence>
<dbReference type="GO" id="GO:0022857">
    <property type="term" value="F:transmembrane transporter activity"/>
    <property type="evidence" value="ECO:0007669"/>
    <property type="project" value="InterPro"/>
</dbReference>
<feature type="transmembrane region" description="Helical" evidence="7">
    <location>
        <begin position="142"/>
        <end position="163"/>
    </location>
</feature>
<feature type="transmembrane region" description="Helical" evidence="7">
    <location>
        <begin position="255"/>
        <end position="276"/>
    </location>
</feature>
<dbReference type="InterPro" id="IPR036259">
    <property type="entry name" value="MFS_trans_sf"/>
</dbReference>
<evidence type="ECO:0000256" key="7">
    <source>
        <dbReference type="SAM" id="Phobius"/>
    </source>
</evidence>
<dbReference type="AlphaFoldDB" id="A0A162K0K9"/>
<evidence type="ECO:0000256" key="3">
    <source>
        <dbReference type="ARBA" id="ARBA00022448"/>
    </source>
</evidence>
<keyword evidence="6 7" id="KW-0472">Membrane</keyword>
<accession>A0A162K0K9</accession>
<reference evidence="8 9" key="1">
    <citation type="submission" date="2015-12" db="EMBL/GenBank/DDBJ databases">
        <title>Genome sequence of Tistrella mobilis MCCC 1A02139.</title>
        <authorList>
            <person name="Lu L."/>
            <person name="Lai Q."/>
            <person name="Shao Z."/>
            <person name="Qian P."/>
        </authorList>
    </citation>
    <scope>NUCLEOTIDE SEQUENCE [LARGE SCALE GENOMIC DNA]</scope>
    <source>
        <strain evidence="8 9">MCCC 1A02139</strain>
    </source>
</reference>
<dbReference type="SUPFAM" id="SSF103473">
    <property type="entry name" value="MFS general substrate transporter"/>
    <property type="match status" value="1"/>
</dbReference>
<evidence type="ECO:0000256" key="4">
    <source>
        <dbReference type="ARBA" id="ARBA00022692"/>
    </source>
</evidence>
<evidence type="ECO:0000256" key="1">
    <source>
        <dbReference type="ARBA" id="ARBA00004141"/>
    </source>
</evidence>
<gene>
    <name evidence="8" type="ORF">AUP44_13965</name>
</gene>
<dbReference type="RefSeq" id="WP_062768631.1">
    <property type="nucleotide sequence ID" value="NZ_CP121045.1"/>
</dbReference>
<feature type="transmembrane region" description="Helical" evidence="7">
    <location>
        <begin position="221"/>
        <end position="243"/>
    </location>
</feature>
<evidence type="ECO:0000313" key="8">
    <source>
        <dbReference type="EMBL" id="KYO50241.1"/>
    </source>
</evidence>
<comment type="similarity">
    <text evidence="2">Belongs to the major facilitator superfamily.</text>
</comment>
<feature type="transmembrane region" description="Helical" evidence="7">
    <location>
        <begin position="345"/>
        <end position="367"/>
    </location>
</feature>
<dbReference type="GeneID" id="97240244"/>
<dbReference type="PANTHER" id="PTHR12778">
    <property type="entry name" value="SOLUTE CARRIER FAMILY 33 ACETYL-COA TRANSPORTER -RELATED"/>
    <property type="match status" value="1"/>
</dbReference>
<feature type="transmembrane region" description="Helical" evidence="7">
    <location>
        <begin position="45"/>
        <end position="66"/>
    </location>
</feature>
<dbReference type="Pfam" id="PF07690">
    <property type="entry name" value="MFS_1"/>
    <property type="match status" value="1"/>
</dbReference>
<evidence type="ECO:0000256" key="5">
    <source>
        <dbReference type="ARBA" id="ARBA00022989"/>
    </source>
</evidence>
<dbReference type="EMBL" id="LPZR01000203">
    <property type="protein sequence ID" value="KYO50241.1"/>
    <property type="molecule type" value="Genomic_DNA"/>
</dbReference>
<comment type="subcellular location">
    <subcellularLocation>
        <location evidence="1">Membrane</location>
        <topology evidence="1">Multi-pass membrane protein</topology>
    </subcellularLocation>
</comment>
<feature type="transmembrane region" description="Helical" evidence="7">
    <location>
        <begin position="373"/>
        <end position="393"/>
    </location>
</feature>
<dbReference type="GO" id="GO:0016020">
    <property type="term" value="C:membrane"/>
    <property type="evidence" value="ECO:0007669"/>
    <property type="project" value="UniProtKB-SubCell"/>
</dbReference>
<dbReference type="OrthoDB" id="9787815at2"/>